<reference evidence="3" key="1">
    <citation type="submission" date="2022-11" db="UniProtKB">
        <authorList>
            <consortium name="WormBaseParasite"/>
        </authorList>
    </citation>
    <scope>IDENTIFICATION</scope>
</reference>
<accession>A0A914PC87</accession>
<dbReference type="Proteomes" id="UP000887578">
    <property type="component" value="Unplaced"/>
</dbReference>
<protein>
    <submittedName>
        <fullName evidence="3">BZIP domain-containing protein</fullName>
    </submittedName>
</protein>
<keyword evidence="2" id="KW-1185">Reference proteome</keyword>
<sequence>MKNSTLSNNGKKLEAQKKYLKRKDEERKKIKTQVEKLEAKNEEYKNEFETLKKTFDTLLPQLCTHDKETAKNLWERALSNKGSPNPMPGFCGCNES</sequence>
<organism evidence="2 3">
    <name type="scientific">Panagrolaimus davidi</name>
    <dbReference type="NCBI Taxonomy" id="227884"/>
    <lineage>
        <taxon>Eukaryota</taxon>
        <taxon>Metazoa</taxon>
        <taxon>Ecdysozoa</taxon>
        <taxon>Nematoda</taxon>
        <taxon>Chromadorea</taxon>
        <taxon>Rhabditida</taxon>
        <taxon>Tylenchina</taxon>
        <taxon>Panagrolaimomorpha</taxon>
        <taxon>Panagrolaimoidea</taxon>
        <taxon>Panagrolaimidae</taxon>
        <taxon>Panagrolaimus</taxon>
    </lineage>
</organism>
<dbReference type="WBParaSite" id="PDA_v2.g12960.t1">
    <property type="protein sequence ID" value="PDA_v2.g12960.t1"/>
    <property type="gene ID" value="PDA_v2.g12960"/>
</dbReference>
<proteinExistence type="predicted"/>
<evidence type="ECO:0000313" key="3">
    <source>
        <dbReference type="WBParaSite" id="PDA_v2.g12960.t1"/>
    </source>
</evidence>
<keyword evidence="1" id="KW-0175">Coiled coil</keyword>
<evidence type="ECO:0000313" key="2">
    <source>
        <dbReference type="Proteomes" id="UP000887578"/>
    </source>
</evidence>
<feature type="coiled-coil region" evidence="1">
    <location>
        <begin position="20"/>
        <end position="54"/>
    </location>
</feature>
<dbReference type="AlphaFoldDB" id="A0A914PC87"/>
<evidence type="ECO:0000256" key="1">
    <source>
        <dbReference type="SAM" id="Coils"/>
    </source>
</evidence>
<name>A0A914PC87_9BILA</name>